<organism evidence="1 2">
    <name type="scientific">Protopolystoma xenopodis</name>
    <dbReference type="NCBI Taxonomy" id="117903"/>
    <lineage>
        <taxon>Eukaryota</taxon>
        <taxon>Metazoa</taxon>
        <taxon>Spiralia</taxon>
        <taxon>Lophotrochozoa</taxon>
        <taxon>Platyhelminthes</taxon>
        <taxon>Monogenea</taxon>
        <taxon>Polyopisthocotylea</taxon>
        <taxon>Polystomatidea</taxon>
        <taxon>Polystomatidae</taxon>
        <taxon>Protopolystoma</taxon>
    </lineage>
</organism>
<reference evidence="1" key="1">
    <citation type="submission" date="2018-11" db="EMBL/GenBank/DDBJ databases">
        <authorList>
            <consortium name="Pathogen Informatics"/>
        </authorList>
    </citation>
    <scope>NUCLEOTIDE SEQUENCE</scope>
</reference>
<protein>
    <submittedName>
        <fullName evidence="1">Uncharacterized protein</fullName>
    </submittedName>
</protein>
<name>A0A3S5FGX3_9PLAT</name>
<evidence type="ECO:0000313" key="2">
    <source>
        <dbReference type="Proteomes" id="UP000784294"/>
    </source>
</evidence>
<dbReference type="EMBL" id="CAAALY010266988">
    <property type="protein sequence ID" value="VEL40908.1"/>
    <property type="molecule type" value="Genomic_DNA"/>
</dbReference>
<evidence type="ECO:0000313" key="1">
    <source>
        <dbReference type="EMBL" id="VEL40908.1"/>
    </source>
</evidence>
<gene>
    <name evidence="1" type="ORF">PXEA_LOCUS34348</name>
</gene>
<dbReference type="Proteomes" id="UP000784294">
    <property type="component" value="Unassembled WGS sequence"/>
</dbReference>
<dbReference type="AlphaFoldDB" id="A0A3S5FGX3"/>
<proteinExistence type="predicted"/>
<sequence length="89" mass="9785">MHQDADITSGIERPHCAKLDAIAGIQIGILSEDSEKSPDLQATFQTPSSFDPFKTWGQPLGLPPPHKPPKIGKHIYFRDSPLILKLVLS</sequence>
<accession>A0A3S5FGX3</accession>
<comment type="caution">
    <text evidence="1">The sequence shown here is derived from an EMBL/GenBank/DDBJ whole genome shotgun (WGS) entry which is preliminary data.</text>
</comment>
<keyword evidence="2" id="KW-1185">Reference proteome</keyword>